<dbReference type="Gene3D" id="3.40.50.1390">
    <property type="entry name" value="Resolvase, N-terminal catalytic domain"/>
    <property type="match status" value="1"/>
</dbReference>
<dbReference type="Gene3D" id="3.90.1750.20">
    <property type="entry name" value="Putative Large Serine Recombinase, Chain B, Domain 2"/>
    <property type="match status" value="1"/>
</dbReference>
<dbReference type="PROSITE" id="PS51737">
    <property type="entry name" value="RECOMBINASE_DNA_BIND"/>
    <property type="match status" value="1"/>
</dbReference>
<feature type="coiled-coil region" evidence="1">
    <location>
        <begin position="486"/>
        <end position="516"/>
    </location>
</feature>
<dbReference type="GO" id="GO:0000150">
    <property type="term" value="F:DNA strand exchange activity"/>
    <property type="evidence" value="ECO:0007669"/>
    <property type="project" value="InterPro"/>
</dbReference>
<dbReference type="AlphaFoldDB" id="A0A315ZSH4"/>
<dbReference type="InterPro" id="IPR038109">
    <property type="entry name" value="DNA_bind_recomb_sf"/>
</dbReference>
<protein>
    <submittedName>
        <fullName evidence="4">Site-specific DNA recombinase</fullName>
    </submittedName>
</protein>
<feature type="domain" description="Resolvase/invertase-type recombinase catalytic" evidence="2">
    <location>
        <begin position="35"/>
        <end position="188"/>
    </location>
</feature>
<sequence length="565" mass="66231">MPRISKRDKIQNSFLIKQENQVNISLERKVDKVYITAGYSRLSRLNSGNDSEDTIENQWKSIEEYIKSQSDMKFAGNYSDNGFTGSDFQRPQWKELMEAVGAKKIDCIVFKDFSRLGRNFLETSEYLEQIFPEMGVRVISILDNYDSNSPVRDENGILIPLKNLMNDMYIKDLRAKGKVVRERKMKDGEYTRAVAPYGYLKAKDKSNTLLIDNEVAWIIKLIFQWRKEEQLSTLAIATRLNQMEIMPPKQYQHIKGLKKTKDAASDMKWSAVTIRRILSNKVYCGFLIQGKIKGRGKNIKRVDEAQWYVKENTHAAIISLSDYEMVQKTFPDEPKKRRSDRIQVEDVFTGLLYCHNCKQRMISKYNGSGIHYVCKRRELESKDYCRDITFGMKTLSEAVLKILVKQISCILTDKELFINLANNLEYNRAISEFQRDIRNLDLDRTRNIQKQDNLYEDYASGILEKEEYLYIKDQYIKKEQSIDFKLQCKKEELETYKNIEKRARNLIQDMEKFSLNPHLTRDILQLFIGKIEIGEKNTVYITLSFTNILDEVYEIAGQERGENVC</sequence>
<dbReference type="SUPFAM" id="SSF53041">
    <property type="entry name" value="Resolvase-like"/>
    <property type="match status" value="1"/>
</dbReference>
<proteinExistence type="predicted"/>
<reference evidence="5" key="1">
    <citation type="submission" date="2017-07" db="EMBL/GenBank/DDBJ databases">
        <authorList>
            <person name="Varghese N."/>
            <person name="Submissions S."/>
        </authorList>
    </citation>
    <scope>NUCLEOTIDE SEQUENCE [LARGE SCALE GENOMIC DNA]</scope>
    <source>
        <strain evidence="5">NLAE-zl-C134</strain>
    </source>
</reference>
<dbReference type="InterPro" id="IPR036162">
    <property type="entry name" value="Resolvase-like_N_sf"/>
</dbReference>
<dbReference type="PROSITE" id="PS51736">
    <property type="entry name" value="RECOMBINASES_3"/>
    <property type="match status" value="1"/>
</dbReference>
<evidence type="ECO:0000313" key="5">
    <source>
        <dbReference type="Proteomes" id="UP000254051"/>
    </source>
</evidence>
<dbReference type="SMART" id="SM00857">
    <property type="entry name" value="Resolvase"/>
    <property type="match status" value="1"/>
</dbReference>
<dbReference type="Pfam" id="PF00239">
    <property type="entry name" value="Resolvase"/>
    <property type="match status" value="1"/>
</dbReference>
<evidence type="ECO:0000256" key="1">
    <source>
        <dbReference type="SAM" id="Coils"/>
    </source>
</evidence>
<dbReference type="Proteomes" id="UP000254051">
    <property type="component" value="Unassembled WGS sequence"/>
</dbReference>
<name>A0A315ZSH4_9FIRM</name>
<organism evidence="4 5">
    <name type="scientific">Faecalicatena contorta</name>
    <dbReference type="NCBI Taxonomy" id="39482"/>
    <lineage>
        <taxon>Bacteria</taxon>
        <taxon>Bacillati</taxon>
        <taxon>Bacillota</taxon>
        <taxon>Clostridia</taxon>
        <taxon>Lachnospirales</taxon>
        <taxon>Lachnospiraceae</taxon>
        <taxon>Faecalicatena</taxon>
    </lineage>
</organism>
<dbReference type="InterPro" id="IPR006119">
    <property type="entry name" value="Resolv_N"/>
</dbReference>
<dbReference type="RefSeq" id="WP_109713649.1">
    <property type="nucleotide sequence ID" value="NZ_QGDS01000014.1"/>
</dbReference>
<dbReference type="InterPro" id="IPR050639">
    <property type="entry name" value="SSR_resolvase"/>
</dbReference>
<dbReference type="PANTHER" id="PTHR30461">
    <property type="entry name" value="DNA-INVERTASE FROM LAMBDOID PROPHAGE"/>
    <property type="match status" value="1"/>
</dbReference>
<keyword evidence="5" id="KW-1185">Reference proteome</keyword>
<evidence type="ECO:0000259" key="3">
    <source>
        <dbReference type="PROSITE" id="PS51737"/>
    </source>
</evidence>
<dbReference type="Pfam" id="PF07508">
    <property type="entry name" value="Recombinase"/>
    <property type="match status" value="1"/>
</dbReference>
<accession>A0A315ZSH4</accession>
<dbReference type="EMBL" id="UHJJ01000014">
    <property type="protein sequence ID" value="SUQ15630.1"/>
    <property type="molecule type" value="Genomic_DNA"/>
</dbReference>
<dbReference type="OrthoDB" id="9784557at2"/>
<gene>
    <name evidence="4" type="ORF">SAMN05216529_11479</name>
</gene>
<evidence type="ECO:0000259" key="2">
    <source>
        <dbReference type="PROSITE" id="PS51736"/>
    </source>
</evidence>
<dbReference type="InterPro" id="IPR011109">
    <property type="entry name" value="DNA_bind_recombinase_dom"/>
</dbReference>
<feature type="domain" description="Recombinase" evidence="3">
    <location>
        <begin position="196"/>
        <end position="337"/>
    </location>
</feature>
<dbReference type="PANTHER" id="PTHR30461:SF23">
    <property type="entry name" value="DNA RECOMBINASE-RELATED"/>
    <property type="match status" value="1"/>
</dbReference>
<dbReference type="GO" id="GO:0003677">
    <property type="term" value="F:DNA binding"/>
    <property type="evidence" value="ECO:0007669"/>
    <property type="project" value="InterPro"/>
</dbReference>
<evidence type="ECO:0000313" key="4">
    <source>
        <dbReference type="EMBL" id="SUQ15630.1"/>
    </source>
</evidence>
<keyword evidence="1" id="KW-0175">Coiled coil</keyword>